<dbReference type="KEGG" id="pseg:D3H65_24655"/>
<dbReference type="GO" id="GO:0052656">
    <property type="term" value="F:L-isoleucine-2-oxoglutarate transaminase activity"/>
    <property type="evidence" value="ECO:0007669"/>
    <property type="project" value="RHEA"/>
</dbReference>
<comment type="function">
    <text evidence="2">Acts on leucine, isoleucine and valine.</text>
</comment>
<dbReference type="PIRSF" id="PIRSF006468">
    <property type="entry name" value="BCAT1"/>
    <property type="match status" value="1"/>
</dbReference>
<feature type="modified residue" description="N6-(pyridoxal phosphate)lysine" evidence="16">
    <location>
        <position position="195"/>
    </location>
</feature>
<keyword evidence="18" id="KW-1185">Reference proteome</keyword>
<evidence type="ECO:0000313" key="17">
    <source>
        <dbReference type="EMBL" id="AXY76980.1"/>
    </source>
</evidence>
<evidence type="ECO:0000256" key="4">
    <source>
        <dbReference type="ARBA" id="ARBA00004931"/>
    </source>
</evidence>
<comment type="pathway">
    <text evidence="3">Amino-acid biosynthesis; L-isoleucine biosynthesis; L-isoleucine from 2-oxobutanoate: step 4/4.</text>
</comment>
<keyword evidence="10 17" id="KW-0808">Transferase</keyword>
<dbReference type="GO" id="GO:0009098">
    <property type="term" value="P:L-leucine biosynthetic process"/>
    <property type="evidence" value="ECO:0007669"/>
    <property type="project" value="UniProtKB-UniPathway"/>
</dbReference>
<dbReference type="UniPathway" id="UPA00049">
    <property type="reaction ID" value="UER00062"/>
</dbReference>
<evidence type="ECO:0000256" key="5">
    <source>
        <dbReference type="ARBA" id="ARBA00005072"/>
    </source>
</evidence>
<evidence type="ECO:0000256" key="9">
    <source>
        <dbReference type="ARBA" id="ARBA00022605"/>
    </source>
</evidence>
<evidence type="ECO:0000256" key="6">
    <source>
        <dbReference type="ARBA" id="ARBA00009320"/>
    </source>
</evidence>
<comment type="pathway">
    <text evidence="4">Amino-acid biosynthesis; L-valine biosynthesis; L-valine from pyruvate: step 4/4.</text>
</comment>
<dbReference type="GO" id="GO:0052654">
    <property type="term" value="F:L-leucine-2-oxoglutarate transaminase activity"/>
    <property type="evidence" value="ECO:0007669"/>
    <property type="project" value="RHEA"/>
</dbReference>
<dbReference type="NCBIfam" id="TIGR01123">
    <property type="entry name" value="ilvE_II"/>
    <property type="match status" value="1"/>
</dbReference>
<reference evidence="17 18" key="1">
    <citation type="submission" date="2018-09" db="EMBL/GenBank/DDBJ databases">
        <title>Genome sequencing of strain 6GH32-13.</title>
        <authorList>
            <person name="Weon H.-Y."/>
            <person name="Heo J."/>
            <person name="Kwon S.-W."/>
        </authorList>
    </citation>
    <scope>NUCLEOTIDE SEQUENCE [LARGE SCALE GENOMIC DNA]</scope>
    <source>
        <strain evidence="17 18">5GH32-13</strain>
    </source>
</reference>
<comment type="similarity">
    <text evidence="6">Belongs to the class-IV pyridoxal-phosphate-dependent aminotransferase family.</text>
</comment>
<dbReference type="UniPathway" id="UPA00048">
    <property type="reaction ID" value="UER00073"/>
</dbReference>
<evidence type="ECO:0000256" key="7">
    <source>
        <dbReference type="ARBA" id="ARBA00013053"/>
    </source>
</evidence>
<proteinExistence type="inferred from homology"/>
<protein>
    <recommendedName>
        <fullName evidence="7">branched-chain-amino-acid transaminase</fullName>
        <ecNumber evidence="7">2.6.1.42</ecNumber>
    </recommendedName>
</protein>
<evidence type="ECO:0000256" key="8">
    <source>
        <dbReference type="ARBA" id="ARBA00022576"/>
    </source>
</evidence>
<dbReference type="AlphaFoldDB" id="A0A3B7MV85"/>
<dbReference type="GO" id="GO:0009099">
    <property type="term" value="P:L-valine biosynthetic process"/>
    <property type="evidence" value="ECO:0007669"/>
    <property type="project" value="UniProtKB-UniPathway"/>
</dbReference>
<organism evidence="17 18">
    <name type="scientific">Paraflavitalea soli</name>
    <dbReference type="NCBI Taxonomy" id="2315862"/>
    <lineage>
        <taxon>Bacteria</taxon>
        <taxon>Pseudomonadati</taxon>
        <taxon>Bacteroidota</taxon>
        <taxon>Chitinophagia</taxon>
        <taxon>Chitinophagales</taxon>
        <taxon>Chitinophagaceae</taxon>
        <taxon>Paraflavitalea</taxon>
    </lineage>
</organism>
<dbReference type="Pfam" id="PF01063">
    <property type="entry name" value="Aminotran_4"/>
    <property type="match status" value="1"/>
</dbReference>
<comment type="cofactor">
    <cofactor evidence="1">
        <name>pyridoxal 5'-phosphate</name>
        <dbReference type="ChEBI" id="CHEBI:597326"/>
    </cofactor>
</comment>
<dbReference type="SUPFAM" id="SSF56752">
    <property type="entry name" value="D-aminoacid aminotransferase-like PLP-dependent enzymes"/>
    <property type="match status" value="1"/>
</dbReference>
<keyword evidence="11" id="KW-0663">Pyridoxal phosphate</keyword>
<sequence>MELTQEFSIRPATQSRIQEVDFNHLEFGKYVADHMLVCDYANGTWETPQIIPFGNLSLSPTSLALHYGQTVFEGMKAFRMVDGRINIFRIHKHYERLTRSLDRMCMAIVPEEVFIEGLRQLVALDSKWVPAAPGTALYIRPFAYASEAKFGVKVSDEYKFVIFSGPVAGAFQKPLRVKVETSYVRAARGGTGAAKCGGNYGGAYYPTQKAKEAGFDQVLWTDGRENKYIEESGMMNALFVIDGVLVTPPLSDSILDGVTRDSLLTLAGDLDIPVETRPVSIEDLEKAFRQHTITEAFGAGTAAIVAPIGTIHINGIDYHLPDYTPGAIMYRLKDKLEAMRTGKEEDIHHWNYVF</sequence>
<dbReference type="Proteomes" id="UP000263900">
    <property type="component" value="Chromosome"/>
</dbReference>
<comment type="catalytic activity">
    <reaction evidence="13">
        <text>L-valine + 2-oxoglutarate = 3-methyl-2-oxobutanoate + L-glutamate</text>
        <dbReference type="Rhea" id="RHEA:24813"/>
        <dbReference type="ChEBI" id="CHEBI:11851"/>
        <dbReference type="ChEBI" id="CHEBI:16810"/>
        <dbReference type="ChEBI" id="CHEBI:29985"/>
        <dbReference type="ChEBI" id="CHEBI:57762"/>
        <dbReference type="EC" id="2.6.1.42"/>
    </reaction>
</comment>
<dbReference type="EMBL" id="CP032157">
    <property type="protein sequence ID" value="AXY76980.1"/>
    <property type="molecule type" value="Genomic_DNA"/>
</dbReference>
<dbReference type="PANTHER" id="PTHR11825:SF44">
    <property type="entry name" value="BRANCHED-CHAIN-AMINO-ACID AMINOTRANSFERASE"/>
    <property type="match status" value="1"/>
</dbReference>
<keyword evidence="8 17" id="KW-0032">Aminotransferase</keyword>
<accession>A0A3B7MV85</accession>
<keyword evidence="12" id="KW-0100">Branched-chain amino acid biosynthesis</keyword>
<evidence type="ECO:0000256" key="12">
    <source>
        <dbReference type="ARBA" id="ARBA00023304"/>
    </source>
</evidence>
<comment type="catalytic activity">
    <reaction evidence="15">
        <text>L-leucine + 2-oxoglutarate = 4-methyl-2-oxopentanoate + L-glutamate</text>
        <dbReference type="Rhea" id="RHEA:18321"/>
        <dbReference type="ChEBI" id="CHEBI:16810"/>
        <dbReference type="ChEBI" id="CHEBI:17865"/>
        <dbReference type="ChEBI" id="CHEBI:29985"/>
        <dbReference type="ChEBI" id="CHEBI:57427"/>
        <dbReference type="EC" id="2.6.1.42"/>
    </reaction>
</comment>
<dbReference type="InterPro" id="IPR005786">
    <property type="entry name" value="B_amino_transII"/>
</dbReference>
<dbReference type="NCBIfam" id="NF009897">
    <property type="entry name" value="PRK13357.1"/>
    <property type="match status" value="1"/>
</dbReference>
<dbReference type="PANTHER" id="PTHR11825">
    <property type="entry name" value="SUBGROUP IIII AMINOTRANSFERASE"/>
    <property type="match status" value="1"/>
</dbReference>
<dbReference type="Gene3D" id="3.30.470.10">
    <property type="match status" value="1"/>
</dbReference>
<comment type="catalytic activity">
    <reaction evidence="14">
        <text>L-isoleucine + 2-oxoglutarate = (S)-3-methyl-2-oxopentanoate + L-glutamate</text>
        <dbReference type="Rhea" id="RHEA:24801"/>
        <dbReference type="ChEBI" id="CHEBI:16810"/>
        <dbReference type="ChEBI" id="CHEBI:29985"/>
        <dbReference type="ChEBI" id="CHEBI:35146"/>
        <dbReference type="ChEBI" id="CHEBI:58045"/>
        <dbReference type="EC" id="2.6.1.42"/>
    </reaction>
</comment>
<comment type="pathway">
    <text evidence="5">Amino-acid biosynthesis; L-leucine biosynthesis; L-leucine from 3-methyl-2-oxobutanoate: step 4/4.</text>
</comment>
<dbReference type="Gene3D" id="3.20.10.10">
    <property type="entry name" value="D-amino Acid Aminotransferase, subunit A, domain 2"/>
    <property type="match status" value="1"/>
</dbReference>
<dbReference type="InterPro" id="IPR043131">
    <property type="entry name" value="BCAT-like_N"/>
</dbReference>
<evidence type="ECO:0000256" key="2">
    <source>
        <dbReference type="ARBA" id="ARBA00003109"/>
    </source>
</evidence>
<evidence type="ECO:0000313" key="18">
    <source>
        <dbReference type="Proteomes" id="UP000263900"/>
    </source>
</evidence>
<evidence type="ECO:0000256" key="16">
    <source>
        <dbReference type="PIRSR" id="PIRSR006468-1"/>
    </source>
</evidence>
<evidence type="ECO:0000256" key="13">
    <source>
        <dbReference type="ARBA" id="ARBA00048212"/>
    </source>
</evidence>
<evidence type="ECO:0000256" key="3">
    <source>
        <dbReference type="ARBA" id="ARBA00004824"/>
    </source>
</evidence>
<name>A0A3B7MV85_9BACT</name>
<dbReference type="InterPro" id="IPR043132">
    <property type="entry name" value="BCAT-like_C"/>
</dbReference>
<keyword evidence="9" id="KW-0028">Amino-acid biosynthesis</keyword>
<dbReference type="OrthoDB" id="9804984at2"/>
<dbReference type="CDD" id="cd01557">
    <property type="entry name" value="BCAT_beta_family"/>
    <property type="match status" value="1"/>
</dbReference>
<dbReference type="InterPro" id="IPR036038">
    <property type="entry name" value="Aminotransferase-like"/>
</dbReference>
<evidence type="ECO:0000256" key="11">
    <source>
        <dbReference type="ARBA" id="ARBA00022898"/>
    </source>
</evidence>
<evidence type="ECO:0000256" key="10">
    <source>
        <dbReference type="ARBA" id="ARBA00022679"/>
    </source>
</evidence>
<dbReference type="UniPathway" id="UPA00047">
    <property type="reaction ID" value="UER00058"/>
</dbReference>
<evidence type="ECO:0000256" key="15">
    <source>
        <dbReference type="ARBA" id="ARBA00049229"/>
    </source>
</evidence>
<dbReference type="EC" id="2.6.1.42" evidence="7"/>
<dbReference type="InterPro" id="IPR001544">
    <property type="entry name" value="Aminotrans_IV"/>
</dbReference>
<gene>
    <name evidence="17" type="ORF">D3H65_24655</name>
</gene>
<dbReference type="GO" id="GO:0009097">
    <property type="term" value="P:isoleucine biosynthetic process"/>
    <property type="evidence" value="ECO:0007669"/>
    <property type="project" value="UniProtKB-UniPathway"/>
</dbReference>
<evidence type="ECO:0000256" key="1">
    <source>
        <dbReference type="ARBA" id="ARBA00001933"/>
    </source>
</evidence>
<evidence type="ECO:0000256" key="14">
    <source>
        <dbReference type="ARBA" id="ARBA00048798"/>
    </source>
</evidence>
<dbReference type="RefSeq" id="WP_119052856.1">
    <property type="nucleotide sequence ID" value="NZ_CP032157.1"/>
</dbReference>
<dbReference type="GO" id="GO:0052655">
    <property type="term" value="F:L-valine-2-oxoglutarate transaminase activity"/>
    <property type="evidence" value="ECO:0007669"/>
    <property type="project" value="RHEA"/>
</dbReference>
<dbReference type="InterPro" id="IPR033939">
    <property type="entry name" value="BCAT_family"/>
</dbReference>